<accession>A0A5N5TI29</accession>
<name>A0A5N5TI29_9CRUS</name>
<evidence type="ECO:0000313" key="2">
    <source>
        <dbReference type="EMBL" id="KAB7504580.1"/>
    </source>
</evidence>
<gene>
    <name evidence="2" type="ORF">Anas_08240</name>
</gene>
<protein>
    <submittedName>
        <fullName evidence="2">Uncharacterized protein</fullName>
    </submittedName>
</protein>
<feature type="region of interest" description="Disordered" evidence="1">
    <location>
        <begin position="180"/>
        <end position="199"/>
    </location>
</feature>
<keyword evidence="3" id="KW-1185">Reference proteome</keyword>
<organism evidence="2 3">
    <name type="scientific">Armadillidium nasatum</name>
    <dbReference type="NCBI Taxonomy" id="96803"/>
    <lineage>
        <taxon>Eukaryota</taxon>
        <taxon>Metazoa</taxon>
        <taxon>Ecdysozoa</taxon>
        <taxon>Arthropoda</taxon>
        <taxon>Crustacea</taxon>
        <taxon>Multicrustacea</taxon>
        <taxon>Malacostraca</taxon>
        <taxon>Eumalacostraca</taxon>
        <taxon>Peracarida</taxon>
        <taxon>Isopoda</taxon>
        <taxon>Oniscidea</taxon>
        <taxon>Crinocheta</taxon>
        <taxon>Armadillidiidae</taxon>
        <taxon>Armadillidium</taxon>
    </lineage>
</organism>
<dbReference type="AlphaFoldDB" id="A0A5N5TI29"/>
<proteinExistence type="predicted"/>
<feature type="non-terminal residue" evidence="2">
    <location>
        <position position="229"/>
    </location>
</feature>
<dbReference type="EMBL" id="SEYY01002819">
    <property type="protein sequence ID" value="KAB7504580.1"/>
    <property type="molecule type" value="Genomic_DNA"/>
</dbReference>
<comment type="caution">
    <text evidence="2">The sequence shown here is derived from an EMBL/GenBank/DDBJ whole genome shotgun (WGS) entry which is preliminary data.</text>
</comment>
<sequence length="229" mass="24727">MDILHHDFIPLNNKDDLIDDSSDEGLTPKPSYQSQKIDGIANKKIVTTSSGEQHPISTQILKTTSGQFVILQPNQGTVPISSLGNKILSSGNIIFSSLSSTTASKNTKPSFVNANQISGNQIRQISNLNPGQTQFRTLQLKQPISLSSDSQNSGVTKVILTSQPGNNLSQQLRLISSQANANGNNNQNQNQQSHQTLQTNNANASKLSFQFQPFGLSLSSKNVVQSPTK</sequence>
<evidence type="ECO:0000256" key="1">
    <source>
        <dbReference type="SAM" id="MobiDB-lite"/>
    </source>
</evidence>
<dbReference type="Proteomes" id="UP000326759">
    <property type="component" value="Unassembled WGS sequence"/>
</dbReference>
<dbReference type="OrthoDB" id="10409759at2759"/>
<evidence type="ECO:0000313" key="3">
    <source>
        <dbReference type="Proteomes" id="UP000326759"/>
    </source>
</evidence>
<feature type="region of interest" description="Disordered" evidence="1">
    <location>
        <begin position="14"/>
        <end position="34"/>
    </location>
</feature>
<reference evidence="2 3" key="1">
    <citation type="journal article" date="2019" name="PLoS Biol.">
        <title>Sex chromosomes control vertical transmission of feminizing Wolbachia symbionts in an isopod.</title>
        <authorList>
            <person name="Becking T."/>
            <person name="Chebbi M.A."/>
            <person name="Giraud I."/>
            <person name="Moumen B."/>
            <person name="Laverre T."/>
            <person name="Caubet Y."/>
            <person name="Peccoud J."/>
            <person name="Gilbert C."/>
            <person name="Cordaux R."/>
        </authorList>
    </citation>
    <scope>NUCLEOTIDE SEQUENCE [LARGE SCALE GENOMIC DNA]</scope>
    <source>
        <strain evidence="2">ANa2</strain>
        <tissue evidence="2">Whole body excluding digestive tract and cuticle</tissue>
    </source>
</reference>